<comment type="caution">
    <text evidence="1">The sequence shown here is derived from an EMBL/GenBank/DDBJ whole genome shotgun (WGS) entry which is preliminary data.</text>
</comment>
<dbReference type="AlphaFoldDB" id="A0A9P6GP31"/>
<dbReference type="Proteomes" id="UP000756921">
    <property type="component" value="Unassembled WGS sequence"/>
</dbReference>
<reference evidence="1" key="1">
    <citation type="journal article" date="2020" name="Mol. Plant Microbe Interact.">
        <title>Genome Sequence of the Biocontrol Agent Coniothyrium minitans strain Conio (IMI 134523).</title>
        <authorList>
            <person name="Patel D."/>
            <person name="Shittu T.A."/>
            <person name="Baroncelli R."/>
            <person name="Muthumeenakshi S."/>
            <person name="Osborne T.H."/>
            <person name="Janganan T.K."/>
            <person name="Sreenivasaprasad S."/>
        </authorList>
    </citation>
    <scope>NUCLEOTIDE SEQUENCE</scope>
    <source>
        <strain evidence="1">Conio</strain>
    </source>
</reference>
<organism evidence="1 2">
    <name type="scientific">Paraphaeosphaeria minitans</name>
    <dbReference type="NCBI Taxonomy" id="565426"/>
    <lineage>
        <taxon>Eukaryota</taxon>
        <taxon>Fungi</taxon>
        <taxon>Dikarya</taxon>
        <taxon>Ascomycota</taxon>
        <taxon>Pezizomycotina</taxon>
        <taxon>Dothideomycetes</taxon>
        <taxon>Pleosporomycetidae</taxon>
        <taxon>Pleosporales</taxon>
        <taxon>Massarineae</taxon>
        <taxon>Didymosphaeriaceae</taxon>
        <taxon>Paraphaeosphaeria</taxon>
    </lineage>
</organism>
<accession>A0A9P6GP31</accession>
<evidence type="ECO:0000313" key="2">
    <source>
        <dbReference type="Proteomes" id="UP000756921"/>
    </source>
</evidence>
<dbReference type="EMBL" id="WJXW01000002">
    <property type="protein sequence ID" value="KAF9739242.1"/>
    <property type="molecule type" value="Genomic_DNA"/>
</dbReference>
<gene>
    <name evidence="1" type="ORF">PMIN01_01876</name>
</gene>
<evidence type="ECO:0000313" key="1">
    <source>
        <dbReference type="EMBL" id="KAF9739242.1"/>
    </source>
</evidence>
<name>A0A9P6GP31_9PLEO</name>
<sequence length="485" mass="54480">MGQSESTPSTSQSWVTIIKKPGRGNLTDADLKSIEDAYLGAFNLEDKNEPLHYLNQEQDEPSAAVPMYLPVDKMLADKDFFSTQLAPPSEYLETGEDVLHPILHFANFDTSLLGEAKARQAWQEMGPALSIASQWLSAPEARKNFWHRLLFGIPSFDSEADKSYLAPSPLESDFRAANENSSLKLSRLVGNVRFYWSPSSMPYGGNSIFQGVCAHNLNSVINGLDAAFSKDLWDRSDVDARKYLTSYAPRIGLSTTFLYHLLRPALRRHDRCADMRYQLTIAKTLCHELCHALYGSRDIVPKKEPHVFLSDQTSEVGLSWDFFLSGTRFELMCGVEHIGRLDARTWQYMLSYPSIAVPVPMEWVELWFRKSTWTAGREDFRTNTLWGKGPGVVGVPVPELFVAHRYSSSKVAGEPGLFKEVLYINRKVEAPFLAKGKVDEPPDGVELQDWYAKVSSLDVEKAKTEGFDVKKLSGALGGYEQRLNG</sequence>
<proteinExistence type="predicted"/>
<protein>
    <submittedName>
        <fullName evidence="1">Uncharacterized protein</fullName>
    </submittedName>
</protein>
<dbReference type="OrthoDB" id="3786030at2759"/>
<keyword evidence="2" id="KW-1185">Reference proteome</keyword>